<dbReference type="SUPFAM" id="SSF82171">
    <property type="entry name" value="DPP6 N-terminal domain-like"/>
    <property type="match status" value="1"/>
</dbReference>
<dbReference type="OrthoDB" id="9807410at2"/>
<comment type="caution">
    <text evidence="2">The sequence shown here is derived from an EMBL/GenBank/DDBJ whole genome shotgun (WGS) entry which is preliminary data.</text>
</comment>
<organism evidence="2 3">
    <name type="scientific">Ancylomarina longa</name>
    <dbReference type="NCBI Taxonomy" id="2487017"/>
    <lineage>
        <taxon>Bacteria</taxon>
        <taxon>Pseudomonadati</taxon>
        <taxon>Bacteroidota</taxon>
        <taxon>Bacteroidia</taxon>
        <taxon>Marinilabiliales</taxon>
        <taxon>Marinifilaceae</taxon>
        <taxon>Ancylomarina</taxon>
    </lineage>
</organism>
<evidence type="ECO:0000313" key="3">
    <source>
        <dbReference type="Proteomes" id="UP000282985"/>
    </source>
</evidence>
<feature type="domain" description="PorZ N-terminal beta-propeller" evidence="1">
    <location>
        <begin position="45"/>
        <end position="201"/>
    </location>
</feature>
<name>A0A434AWA5_9BACT</name>
<dbReference type="Gene3D" id="2.130.10.10">
    <property type="entry name" value="YVTN repeat-like/Quinoprotein amine dehydrogenase"/>
    <property type="match status" value="3"/>
</dbReference>
<protein>
    <recommendedName>
        <fullName evidence="1">PorZ N-terminal beta-propeller domain-containing protein</fullName>
    </recommendedName>
</protein>
<proteinExistence type="predicted"/>
<dbReference type="InterPro" id="IPR015943">
    <property type="entry name" value="WD40/YVTN_repeat-like_dom_sf"/>
</dbReference>
<keyword evidence="3" id="KW-1185">Reference proteome</keyword>
<gene>
    <name evidence="2" type="ORF">DLK05_06395</name>
</gene>
<reference evidence="2 3" key="1">
    <citation type="submission" date="2018-11" db="EMBL/GenBank/DDBJ databases">
        <title>Parancylomarina longa gen. nov., sp. nov., isolated from sediments of southern Okinawa.</title>
        <authorList>
            <person name="Fu T."/>
        </authorList>
    </citation>
    <scope>NUCLEOTIDE SEQUENCE [LARGE SCALE GENOMIC DNA]</scope>
    <source>
        <strain evidence="2 3">T3-2 S1-C</strain>
    </source>
</reference>
<dbReference type="RefSeq" id="WP_127343160.1">
    <property type="nucleotide sequence ID" value="NZ_RJJX01000006.1"/>
</dbReference>
<dbReference type="InterPro" id="IPR048954">
    <property type="entry name" value="PorZ_N"/>
</dbReference>
<evidence type="ECO:0000259" key="1">
    <source>
        <dbReference type="Pfam" id="PF21544"/>
    </source>
</evidence>
<dbReference type="EMBL" id="RJJX01000006">
    <property type="protein sequence ID" value="RUT78764.1"/>
    <property type="molecule type" value="Genomic_DNA"/>
</dbReference>
<dbReference type="AlphaFoldDB" id="A0A434AWA5"/>
<evidence type="ECO:0000313" key="2">
    <source>
        <dbReference type="EMBL" id="RUT78764.1"/>
    </source>
</evidence>
<dbReference type="SUPFAM" id="SSF101898">
    <property type="entry name" value="NHL repeat"/>
    <property type="match status" value="1"/>
</dbReference>
<dbReference type="Pfam" id="PF21544">
    <property type="entry name" value="PorZ_N_b_propeller"/>
    <property type="match status" value="1"/>
</dbReference>
<dbReference type="Proteomes" id="UP000282985">
    <property type="component" value="Unassembled WGS sequence"/>
</dbReference>
<accession>A0A434AWA5</accession>
<sequence length="757" mass="84375">MRYLILAFLVSFFSFQSIAQIRIGEWREHLPYRKANQVIASDNRIYCRTESGLFSYSLTDNEIQAFSKAKGLSDSEITSIAWSEDQDILVIGYTNGNLDLITDSEILNIPDIKHADILLDKSINNILMHGEFVYLATGFGIVLINLNKQEIADTYYIGDGGEKLKVNELLSTNTDIWAATVKGIFRASLDGSNLADFSNWEHLSNLPDYQKECDHLAVVGTDLFLSRKLTATTSEILRYNGNIWTNFGGAFSTVYALKNLEDKLWICQSDLIQIFSENGVESFEISLGDQRNYRDVVKVQNRTFIADHENSLLEITGGNVIQIKPEGPLQQIITGIFSVEDETWTVAGSPNESFNGSQSDAALFLFKDQKWTNFSAANTPELIGSHDLFQITGNLRDNSRIYAASWGDGVFEFNDEGLQASWNTTNSPLESKGIASMASDKDGNLWMLDVQSTFPVKVHLWNDDWLSLNYSALNNRNDLKKIIVLSNGDKWVLRAEGEALFAFNENSTLSNSSDDVTASFFLRDENNATISSDIYDMCEDEEANVWLATSNGVAIYNDPGAIFRTGSFFAYRPIITVNGSTQYLLSTEKVRSIAVDGANQKWLGTENSGVFLVSENGEKQIAHFNTDNSPLPSNLVEKISVNSNSGEVFFLTDKGMISYRASVNKASENFDNLYVFPNPVRPEYRGDITVSGLMQNSMVKITDLTANLVWEGKSLGGQIIWDGKNFNGNRVHTGVYLIFCSSSDGSKSKVIKLLFIN</sequence>